<feature type="compositionally biased region" description="Low complexity" evidence="1">
    <location>
        <begin position="244"/>
        <end position="258"/>
    </location>
</feature>
<evidence type="ECO:0000313" key="2">
    <source>
        <dbReference type="EMBL" id="QSZ31273.1"/>
    </source>
</evidence>
<gene>
    <name evidence="2" type="ORF">DSL72_000836</name>
</gene>
<name>A0A8A3P0G0_9HELO</name>
<sequence length="527" mass="58006">MAHDSPSKAKLRTTLPFALQSNGHPLSHPNSQSQLHLNVHAKLGPWAQWGQTSASLNGLETMERPKMTHSVTPGDKHHFNKDPLPVVPSILVKRSGRGSRRLDGRLNEYGDPVPRPSMDISGSMSYDDNVTRRDKKMQKVVSRAYSSPKTRTLTPPPDPPMSKSATKVMQRTGYDPTMEIREGGGSPLSSLHIITDNSDDSSGSSYSQEDDTNSSIAQRNQSIGSVPVSPMQQDEMHLHSPKYSVSNVSSPTSSTPKSLVASPEYKQRVSMFMQGYLGEPNDKRSPPHSTSFEDLIDQERVRSEYQGRGDNPLGHDVHNDDLALMPLPLAVPIRKGRQSYFSESAEDCEPQTHVAPLFANEQQQSIHQPSTVSFTPSMSSPNPITPEPKKTRKRDFAGGKHPLKSPFAFLSNHKTPESPKGTGSTVSLGNKISGALKQLSFTKTLPTDRNEVIPDARRSPTGPNTPMPKKSGFMGIKGTQDVIQKGNEHFHGVVEKAKLSVNRKDRRRKELKEQIVVVGMMDQTPGQ</sequence>
<feature type="region of interest" description="Disordered" evidence="1">
    <location>
        <begin position="96"/>
        <end position="221"/>
    </location>
</feature>
<keyword evidence="3" id="KW-1185">Reference proteome</keyword>
<dbReference type="EMBL" id="CP063406">
    <property type="protein sequence ID" value="QSZ31273.1"/>
    <property type="molecule type" value="Genomic_DNA"/>
</dbReference>
<evidence type="ECO:0000313" key="3">
    <source>
        <dbReference type="Proteomes" id="UP000672032"/>
    </source>
</evidence>
<feature type="region of interest" description="Disordered" evidence="1">
    <location>
        <begin position="371"/>
        <end position="394"/>
    </location>
</feature>
<feature type="compositionally biased region" description="Polar residues" evidence="1">
    <location>
        <begin position="371"/>
        <end position="382"/>
    </location>
</feature>
<feature type="region of interest" description="Disordered" evidence="1">
    <location>
        <begin position="1"/>
        <end position="32"/>
    </location>
</feature>
<organism evidence="2 3">
    <name type="scientific">Monilinia vaccinii-corymbosi</name>
    <dbReference type="NCBI Taxonomy" id="61207"/>
    <lineage>
        <taxon>Eukaryota</taxon>
        <taxon>Fungi</taxon>
        <taxon>Dikarya</taxon>
        <taxon>Ascomycota</taxon>
        <taxon>Pezizomycotina</taxon>
        <taxon>Leotiomycetes</taxon>
        <taxon>Helotiales</taxon>
        <taxon>Sclerotiniaceae</taxon>
        <taxon>Monilinia</taxon>
    </lineage>
</organism>
<dbReference type="AlphaFoldDB" id="A0A8A3P0G0"/>
<feature type="region of interest" description="Disordered" evidence="1">
    <location>
        <begin position="452"/>
        <end position="475"/>
    </location>
</feature>
<evidence type="ECO:0000256" key="1">
    <source>
        <dbReference type="SAM" id="MobiDB-lite"/>
    </source>
</evidence>
<feature type="region of interest" description="Disordered" evidence="1">
    <location>
        <begin position="242"/>
        <end position="261"/>
    </location>
</feature>
<dbReference type="OrthoDB" id="3545168at2759"/>
<dbReference type="Proteomes" id="UP000672032">
    <property type="component" value="Chromosome 2"/>
</dbReference>
<protein>
    <submittedName>
        <fullName evidence="2">Uncharacterized protein</fullName>
    </submittedName>
</protein>
<reference evidence="2" key="1">
    <citation type="submission" date="2020-10" db="EMBL/GenBank/DDBJ databases">
        <title>Genome Sequence of Monilinia vaccinii-corymbosi Sheds Light on Mummy Berry Disease Infection of Blueberry and Mating Type.</title>
        <authorList>
            <person name="Yow A.G."/>
            <person name="Zhang Y."/>
            <person name="Bansal K."/>
            <person name="Eacker S.M."/>
            <person name="Sullivan S."/>
            <person name="Liachko I."/>
            <person name="Cubeta M.A."/>
            <person name="Rollins J.A."/>
            <person name="Ashrafi H."/>
        </authorList>
    </citation>
    <scope>NUCLEOTIDE SEQUENCE</scope>
    <source>
        <strain evidence="2">RL-1</strain>
    </source>
</reference>
<feature type="compositionally biased region" description="Polar residues" evidence="1">
    <location>
        <begin position="19"/>
        <end position="32"/>
    </location>
</feature>
<feature type="compositionally biased region" description="Polar residues" evidence="1">
    <location>
        <begin position="144"/>
        <end position="153"/>
    </location>
</feature>
<feature type="region of interest" description="Disordered" evidence="1">
    <location>
        <begin position="406"/>
        <end position="425"/>
    </location>
</feature>
<proteinExistence type="predicted"/>
<accession>A0A8A3P0G0</accession>